<dbReference type="SMART" id="SM00387">
    <property type="entry name" value="HATPase_c"/>
    <property type="match status" value="1"/>
</dbReference>
<dbReference type="InterPro" id="IPR004358">
    <property type="entry name" value="Sig_transdc_His_kin-like_C"/>
</dbReference>
<dbReference type="RefSeq" id="WP_127723210.1">
    <property type="nucleotide sequence ID" value="NZ_RLIH01000002.1"/>
</dbReference>
<dbReference type="AlphaFoldDB" id="A0A437S8Q7"/>
<dbReference type="InterPro" id="IPR036890">
    <property type="entry name" value="HATPase_C_sf"/>
</dbReference>
<evidence type="ECO:0000313" key="10">
    <source>
        <dbReference type="EMBL" id="RVU55485.1"/>
    </source>
</evidence>
<organism evidence="10 11">
    <name type="scientific">Anaerosphaera multitolerans</name>
    <dbReference type="NCBI Taxonomy" id="2487351"/>
    <lineage>
        <taxon>Bacteria</taxon>
        <taxon>Bacillati</taxon>
        <taxon>Bacillota</taxon>
        <taxon>Tissierellia</taxon>
        <taxon>Tissierellales</taxon>
        <taxon>Peptoniphilaceae</taxon>
        <taxon>Anaerosphaera</taxon>
    </lineage>
</organism>
<dbReference type="SUPFAM" id="SSF55874">
    <property type="entry name" value="ATPase domain of HSP90 chaperone/DNA topoisomerase II/histidine kinase"/>
    <property type="match status" value="1"/>
</dbReference>
<dbReference type="Gene3D" id="3.30.565.10">
    <property type="entry name" value="Histidine kinase-like ATPase, C-terminal domain"/>
    <property type="match status" value="1"/>
</dbReference>
<comment type="caution">
    <text evidence="10">The sequence shown here is derived from an EMBL/GenBank/DDBJ whole genome shotgun (WGS) entry which is preliminary data.</text>
</comment>
<dbReference type="PANTHER" id="PTHR45453:SF1">
    <property type="entry name" value="PHOSPHATE REGULON SENSOR PROTEIN PHOR"/>
    <property type="match status" value="1"/>
</dbReference>
<proteinExistence type="predicted"/>
<dbReference type="EC" id="2.7.13.3" evidence="3"/>
<evidence type="ECO:0000256" key="4">
    <source>
        <dbReference type="ARBA" id="ARBA00022553"/>
    </source>
</evidence>
<dbReference type="PROSITE" id="PS50109">
    <property type="entry name" value="HIS_KIN"/>
    <property type="match status" value="1"/>
</dbReference>
<comment type="subcellular location">
    <subcellularLocation>
        <location evidence="2">Membrane</location>
    </subcellularLocation>
</comment>
<dbReference type="Pfam" id="PF02518">
    <property type="entry name" value="HATPase_c"/>
    <property type="match status" value="1"/>
</dbReference>
<evidence type="ECO:0000256" key="6">
    <source>
        <dbReference type="ARBA" id="ARBA00022777"/>
    </source>
</evidence>
<dbReference type="Proteomes" id="UP000288812">
    <property type="component" value="Unassembled WGS sequence"/>
</dbReference>
<evidence type="ECO:0000256" key="8">
    <source>
        <dbReference type="SAM" id="Phobius"/>
    </source>
</evidence>
<reference evidence="10 11" key="1">
    <citation type="submission" date="2018-11" db="EMBL/GenBank/DDBJ databases">
        <title>Genome sequencing and assembly of Anaerosphaera sp. nov., GS7-6-2.</title>
        <authorList>
            <person name="Rettenmaier R."/>
            <person name="Liebl W."/>
            <person name="Zverlov V."/>
        </authorList>
    </citation>
    <scope>NUCLEOTIDE SEQUENCE [LARGE SCALE GENOMIC DNA]</scope>
    <source>
        <strain evidence="10 11">GS7-6-2</strain>
    </source>
</reference>
<dbReference type="Gene3D" id="1.10.287.130">
    <property type="match status" value="1"/>
</dbReference>
<dbReference type="InterPro" id="IPR003661">
    <property type="entry name" value="HisK_dim/P_dom"/>
</dbReference>
<dbReference type="CDD" id="cd00082">
    <property type="entry name" value="HisKA"/>
    <property type="match status" value="1"/>
</dbReference>
<keyword evidence="7" id="KW-0902">Two-component regulatory system</keyword>
<dbReference type="InterPro" id="IPR050351">
    <property type="entry name" value="BphY/WalK/GraS-like"/>
</dbReference>
<evidence type="ECO:0000256" key="7">
    <source>
        <dbReference type="ARBA" id="ARBA00023012"/>
    </source>
</evidence>
<keyword evidence="8" id="KW-1133">Transmembrane helix</keyword>
<dbReference type="InterPro" id="IPR003594">
    <property type="entry name" value="HATPase_dom"/>
</dbReference>
<keyword evidence="5" id="KW-0808">Transferase</keyword>
<dbReference type="Pfam" id="PF00512">
    <property type="entry name" value="HisKA"/>
    <property type="match status" value="1"/>
</dbReference>
<dbReference type="PRINTS" id="PR00344">
    <property type="entry name" value="BCTRLSENSOR"/>
</dbReference>
<dbReference type="GO" id="GO:0016036">
    <property type="term" value="P:cellular response to phosphate starvation"/>
    <property type="evidence" value="ECO:0007669"/>
    <property type="project" value="TreeGrafter"/>
</dbReference>
<keyword evidence="4" id="KW-0597">Phosphoprotein</keyword>
<dbReference type="InterPro" id="IPR036097">
    <property type="entry name" value="HisK_dim/P_sf"/>
</dbReference>
<sequence>MNYLEDERAKKLLIKIVGISLLLMILTVFISYGISNSLKNFLIEDRAAMAGSLLEQGVSEEIVAKSLMNDLGNSEEGMKLLSKLGLKESTNILFVKGLSKFNLILTAKLLIVVLIFSAIMGIFITSFLKERERTYEDAGRIIGQFKKGNFGEHLPRKERGALFQLFSEVDDLSMILKTKIEREVEGKRFIRDTVSDISHQLKTPLSAISIYNEIIIEERENPEKVVEFSEKIRTSITRVQDLIVLLLKITRLDSGSIEFEKQEYYIGDLVSKSIDQLRDRAIKEGKNLIVKGDENEKIICDLQWTSEAIGNIVKNAIDYSKGGDEISISWSKSPTATEIIISDNGRGIGEEDIHHIFKRFYRGKNSEDFQSVGLGLPLAKSIVEGQNGILTVESTIGAGTAFTLSFLTKL</sequence>
<accession>A0A437S8Q7</accession>
<keyword evidence="8" id="KW-0472">Membrane</keyword>
<keyword evidence="6 10" id="KW-0418">Kinase</keyword>
<dbReference type="GO" id="GO:0000155">
    <property type="term" value="F:phosphorelay sensor kinase activity"/>
    <property type="evidence" value="ECO:0007669"/>
    <property type="project" value="InterPro"/>
</dbReference>
<comment type="catalytic activity">
    <reaction evidence="1">
        <text>ATP + protein L-histidine = ADP + protein N-phospho-L-histidine.</text>
        <dbReference type="EC" id="2.7.13.3"/>
    </reaction>
</comment>
<evidence type="ECO:0000259" key="9">
    <source>
        <dbReference type="PROSITE" id="PS50109"/>
    </source>
</evidence>
<feature type="transmembrane region" description="Helical" evidence="8">
    <location>
        <begin position="103"/>
        <end position="124"/>
    </location>
</feature>
<dbReference type="SMART" id="SM00388">
    <property type="entry name" value="HisKA"/>
    <property type="match status" value="1"/>
</dbReference>
<evidence type="ECO:0000256" key="3">
    <source>
        <dbReference type="ARBA" id="ARBA00012438"/>
    </source>
</evidence>
<keyword evidence="8" id="KW-0812">Transmembrane</keyword>
<evidence type="ECO:0000256" key="2">
    <source>
        <dbReference type="ARBA" id="ARBA00004370"/>
    </source>
</evidence>
<dbReference type="GO" id="GO:0005886">
    <property type="term" value="C:plasma membrane"/>
    <property type="evidence" value="ECO:0007669"/>
    <property type="project" value="TreeGrafter"/>
</dbReference>
<evidence type="ECO:0000256" key="5">
    <source>
        <dbReference type="ARBA" id="ARBA00022679"/>
    </source>
</evidence>
<gene>
    <name evidence="10" type="ORF">EF514_01785</name>
</gene>
<keyword evidence="11" id="KW-1185">Reference proteome</keyword>
<dbReference type="PANTHER" id="PTHR45453">
    <property type="entry name" value="PHOSPHATE REGULON SENSOR PROTEIN PHOR"/>
    <property type="match status" value="1"/>
</dbReference>
<dbReference type="InterPro" id="IPR005467">
    <property type="entry name" value="His_kinase_dom"/>
</dbReference>
<dbReference type="OrthoDB" id="9773956at2"/>
<dbReference type="CDD" id="cd00075">
    <property type="entry name" value="HATPase"/>
    <property type="match status" value="1"/>
</dbReference>
<evidence type="ECO:0000256" key="1">
    <source>
        <dbReference type="ARBA" id="ARBA00000085"/>
    </source>
</evidence>
<dbReference type="EMBL" id="RLIH01000002">
    <property type="protein sequence ID" value="RVU55485.1"/>
    <property type="molecule type" value="Genomic_DNA"/>
</dbReference>
<evidence type="ECO:0000313" key="11">
    <source>
        <dbReference type="Proteomes" id="UP000288812"/>
    </source>
</evidence>
<dbReference type="SUPFAM" id="SSF47384">
    <property type="entry name" value="Homodimeric domain of signal transducing histidine kinase"/>
    <property type="match status" value="1"/>
</dbReference>
<name>A0A437S8Q7_9FIRM</name>
<dbReference type="GO" id="GO:0004721">
    <property type="term" value="F:phosphoprotein phosphatase activity"/>
    <property type="evidence" value="ECO:0007669"/>
    <property type="project" value="TreeGrafter"/>
</dbReference>
<feature type="domain" description="Histidine kinase" evidence="9">
    <location>
        <begin position="196"/>
        <end position="410"/>
    </location>
</feature>
<protein>
    <recommendedName>
        <fullName evidence="3">histidine kinase</fullName>
        <ecNumber evidence="3">2.7.13.3</ecNumber>
    </recommendedName>
</protein>
<feature type="transmembrane region" description="Helical" evidence="8">
    <location>
        <begin position="12"/>
        <end position="34"/>
    </location>
</feature>